<feature type="region of interest" description="Disordered" evidence="3">
    <location>
        <begin position="87"/>
        <end position="158"/>
    </location>
</feature>
<sequence length="262" mass="28857">MPSEASSLTQLRAELHAARERAQVSSGSASQAKGPLRLRSDAQAAATPRRTEAETSEEVARHAASARALAHKAARYDKLAHGYGLEEDSLVDWDAKDGDGNTMPSSPPPDDQDTEALVEYTDEFGRTRTARASDVPREYLRASDDLDASDDDHAIYGPATSFPVYRREAPQLDTRIAAPRAEAVHFDADWEVRDRGAAFYRFSRDEATRQAQQAELQARRAETVAQRAKEATHATTIPVPGARAAARRAERWRVIEAHRAAR</sequence>
<dbReference type="AlphaFoldDB" id="A0AAF0EP84"/>
<name>A0AAF0EP84_9BASI</name>
<proteinExistence type="predicted"/>
<evidence type="ECO:0000259" key="4">
    <source>
        <dbReference type="Pfam" id="PF25449"/>
    </source>
</evidence>
<feature type="coiled-coil region" evidence="2">
    <location>
        <begin position="204"/>
        <end position="231"/>
    </location>
</feature>
<evidence type="ECO:0000256" key="2">
    <source>
        <dbReference type="SAM" id="Coils"/>
    </source>
</evidence>
<evidence type="ECO:0000313" key="6">
    <source>
        <dbReference type="Proteomes" id="UP001213623"/>
    </source>
</evidence>
<evidence type="ECO:0000256" key="1">
    <source>
        <dbReference type="ARBA" id="ARBA00023054"/>
    </source>
</evidence>
<dbReference type="GO" id="GO:0005634">
    <property type="term" value="C:nucleus"/>
    <property type="evidence" value="ECO:0007669"/>
    <property type="project" value="TreeGrafter"/>
</dbReference>
<dbReference type="Proteomes" id="UP001213623">
    <property type="component" value="Chromosome 7"/>
</dbReference>
<feature type="compositionally biased region" description="Basic and acidic residues" evidence="3">
    <location>
        <begin position="13"/>
        <end position="22"/>
    </location>
</feature>
<organism evidence="5 6">
    <name type="scientific">Malassezia nana</name>
    <dbReference type="NCBI Taxonomy" id="180528"/>
    <lineage>
        <taxon>Eukaryota</taxon>
        <taxon>Fungi</taxon>
        <taxon>Dikarya</taxon>
        <taxon>Basidiomycota</taxon>
        <taxon>Ustilaginomycotina</taxon>
        <taxon>Malasseziomycetes</taxon>
        <taxon>Malasseziales</taxon>
        <taxon>Malasseziaceae</taxon>
        <taxon>Malassezia</taxon>
    </lineage>
</organism>
<dbReference type="PANTHER" id="PTHR15885">
    <property type="entry name" value="COILED-COIL DOMAIN-CONTAINING PROTEIN 174"/>
    <property type="match status" value="1"/>
</dbReference>
<keyword evidence="1 2" id="KW-0175">Coiled coil</keyword>
<keyword evidence="6" id="KW-1185">Reference proteome</keyword>
<reference evidence="5" key="1">
    <citation type="submission" date="2023-03" db="EMBL/GenBank/DDBJ databases">
        <title>Mating type loci evolution in Malassezia.</title>
        <authorList>
            <person name="Coelho M.A."/>
        </authorList>
    </citation>
    <scope>NUCLEOTIDE SEQUENCE</scope>
    <source>
        <strain evidence="5">CBS 9557</strain>
    </source>
</reference>
<evidence type="ECO:0000313" key="5">
    <source>
        <dbReference type="EMBL" id="WFD28543.1"/>
    </source>
</evidence>
<feature type="compositionally biased region" description="Acidic residues" evidence="3">
    <location>
        <begin position="110"/>
        <end position="122"/>
    </location>
</feature>
<feature type="region of interest" description="Disordered" evidence="3">
    <location>
        <begin position="1"/>
        <end position="71"/>
    </location>
</feature>
<evidence type="ECO:0000256" key="3">
    <source>
        <dbReference type="SAM" id="MobiDB-lite"/>
    </source>
</evidence>
<dbReference type="InterPro" id="IPR057464">
    <property type="entry name" value="CCDC174_GRSR"/>
</dbReference>
<accession>A0AAF0EP84</accession>
<gene>
    <name evidence="5" type="ORF">MNAN1_003555</name>
</gene>
<dbReference type="EMBL" id="CP119898">
    <property type="protein sequence ID" value="WFD28543.1"/>
    <property type="molecule type" value="Genomic_DNA"/>
</dbReference>
<dbReference type="PANTHER" id="PTHR15885:SF1">
    <property type="entry name" value="COILED-COIL DOMAIN-CONTAINING PROTEIN 174"/>
    <property type="match status" value="1"/>
</dbReference>
<feature type="compositionally biased region" description="Basic and acidic residues" evidence="3">
    <location>
        <begin position="49"/>
        <end position="61"/>
    </location>
</feature>
<dbReference type="Pfam" id="PF13300">
    <property type="entry name" value="DUF4078"/>
    <property type="match status" value="1"/>
</dbReference>
<feature type="compositionally biased region" description="Basic and acidic residues" evidence="3">
    <location>
        <begin position="134"/>
        <end position="144"/>
    </location>
</feature>
<protein>
    <recommendedName>
        <fullName evidence="4">CCDC174 alpha/beta GRSR domain-containing protein</fullName>
    </recommendedName>
</protein>
<feature type="compositionally biased region" description="Polar residues" evidence="3">
    <location>
        <begin position="1"/>
        <end position="10"/>
    </location>
</feature>
<dbReference type="Pfam" id="PF25449">
    <property type="entry name" value="CCDC174_GRSR"/>
    <property type="match status" value="1"/>
</dbReference>
<feature type="domain" description="CCDC174 alpha/beta GRSR" evidence="4">
    <location>
        <begin position="118"/>
        <end position="137"/>
    </location>
</feature>
<dbReference type="InterPro" id="IPR025066">
    <property type="entry name" value="CCDC174-like"/>
</dbReference>